<name>A0ABP1R2V3_9HEXA</name>
<dbReference type="InterPro" id="IPR023271">
    <property type="entry name" value="Aquaporin-like"/>
</dbReference>
<dbReference type="InterPro" id="IPR051883">
    <property type="entry name" value="AQP11/12_channel"/>
</dbReference>
<gene>
    <name evidence="6" type="ORF">ODALV1_LOCUS18143</name>
</gene>
<dbReference type="SUPFAM" id="SSF81338">
    <property type="entry name" value="Aquaporin-like"/>
    <property type="match status" value="1"/>
</dbReference>
<proteinExistence type="predicted"/>
<feature type="transmembrane region" description="Helical" evidence="5">
    <location>
        <begin position="119"/>
        <end position="141"/>
    </location>
</feature>
<dbReference type="PANTHER" id="PTHR21191">
    <property type="entry name" value="AQUAPORIN"/>
    <property type="match status" value="1"/>
</dbReference>
<dbReference type="EMBL" id="CAXLJM020000057">
    <property type="protein sequence ID" value="CAL8118457.1"/>
    <property type="molecule type" value="Genomic_DNA"/>
</dbReference>
<evidence type="ECO:0000256" key="4">
    <source>
        <dbReference type="ARBA" id="ARBA00023136"/>
    </source>
</evidence>
<accession>A0ABP1R2V3</accession>
<evidence type="ECO:0000256" key="2">
    <source>
        <dbReference type="ARBA" id="ARBA00022692"/>
    </source>
</evidence>
<dbReference type="PANTHER" id="PTHR21191:SF16">
    <property type="entry name" value="AQUAPORIN"/>
    <property type="match status" value="1"/>
</dbReference>
<evidence type="ECO:0000256" key="3">
    <source>
        <dbReference type="ARBA" id="ARBA00022989"/>
    </source>
</evidence>
<feature type="transmembrane region" description="Helical" evidence="5">
    <location>
        <begin position="81"/>
        <end position="99"/>
    </location>
</feature>
<protein>
    <recommendedName>
        <fullName evidence="8">Transmembrane protein</fullName>
    </recommendedName>
</protein>
<keyword evidence="3 5" id="KW-1133">Transmembrane helix</keyword>
<reference evidence="6 7" key="1">
    <citation type="submission" date="2024-08" db="EMBL/GenBank/DDBJ databases">
        <authorList>
            <person name="Cucini C."/>
            <person name="Frati F."/>
        </authorList>
    </citation>
    <scope>NUCLEOTIDE SEQUENCE [LARGE SCALE GENOMIC DNA]</scope>
</reference>
<organism evidence="6 7">
    <name type="scientific">Orchesella dallaii</name>
    <dbReference type="NCBI Taxonomy" id="48710"/>
    <lineage>
        <taxon>Eukaryota</taxon>
        <taxon>Metazoa</taxon>
        <taxon>Ecdysozoa</taxon>
        <taxon>Arthropoda</taxon>
        <taxon>Hexapoda</taxon>
        <taxon>Collembola</taxon>
        <taxon>Entomobryomorpha</taxon>
        <taxon>Entomobryoidea</taxon>
        <taxon>Orchesellidae</taxon>
        <taxon>Orchesellinae</taxon>
        <taxon>Orchesella</taxon>
    </lineage>
</organism>
<evidence type="ECO:0000313" key="7">
    <source>
        <dbReference type="Proteomes" id="UP001642540"/>
    </source>
</evidence>
<evidence type="ECO:0008006" key="8">
    <source>
        <dbReference type="Google" id="ProtNLM"/>
    </source>
</evidence>
<evidence type="ECO:0000313" key="6">
    <source>
        <dbReference type="EMBL" id="CAL8118457.1"/>
    </source>
</evidence>
<dbReference type="Proteomes" id="UP001642540">
    <property type="component" value="Unassembled WGS sequence"/>
</dbReference>
<keyword evidence="2 5" id="KW-0812">Transmembrane</keyword>
<keyword evidence="4 5" id="KW-0472">Membrane</keyword>
<comment type="caution">
    <text evidence="6">The sequence shown here is derived from an EMBL/GenBank/DDBJ whole genome shotgun (WGS) entry which is preliminary data.</text>
</comment>
<evidence type="ECO:0000256" key="1">
    <source>
        <dbReference type="ARBA" id="ARBA00004141"/>
    </source>
</evidence>
<sequence length="218" mass="24938">MSVAAIRKWTEQSTSEYTELYLSLGFVVGTLFAAEFTRLCVKWVLKDPQGLARRLIMECLAAAELCAACFEICVIADNYGIWMYAATLYSVCLWWAIFWDDATACPYTHLEDLASGQSGFKMTFLIIIVEILGGIAAYPLYVKKFWLYKFIPIHSQRIYRNRCPADLTGRLSTKTSGAMQEGKKYKIWKEQRERKMVLKESYPAERIKGSIVNQMSKG</sequence>
<feature type="transmembrane region" description="Helical" evidence="5">
    <location>
        <begin position="20"/>
        <end position="45"/>
    </location>
</feature>
<keyword evidence="7" id="KW-1185">Reference proteome</keyword>
<evidence type="ECO:0000256" key="5">
    <source>
        <dbReference type="SAM" id="Phobius"/>
    </source>
</evidence>
<comment type="subcellular location">
    <subcellularLocation>
        <location evidence="1">Membrane</location>
        <topology evidence="1">Multi-pass membrane protein</topology>
    </subcellularLocation>
</comment>